<gene>
    <name evidence="1" type="ORF">LOK49_LG11G00014</name>
</gene>
<accession>A0ACC0G2H4</accession>
<evidence type="ECO:0000313" key="1">
    <source>
        <dbReference type="EMBL" id="KAI7995323.1"/>
    </source>
</evidence>
<comment type="caution">
    <text evidence="1">The sequence shown here is derived from an EMBL/GenBank/DDBJ whole genome shotgun (WGS) entry which is preliminary data.</text>
</comment>
<keyword evidence="2" id="KW-1185">Reference proteome</keyword>
<proteinExistence type="predicted"/>
<dbReference type="Proteomes" id="UP001060215">
    <property type="component" value="Chromosome 12"/>
</dbReference>
<reference evidence="1 2" key="1">
    <citation type="journal article" date="2022" name="Plant J.">
        <title>Chromosome-level genome of Camellia lanceoleosa provides a valuable resource for understanding genome evolution and self-incompatibility.</title>
        <authorList>
            <person name="Gong W."/>
            <person name="Xiao S."/>
            <person name="Wang L."/>
            <person name="Liao Z."/>
            <person name="Chang Y."/>
            <person name="Mo W."/>
            <person name="Hu G."/>
            <person name="Li W."/>
            <person name="Zhao G."/>
            <person name="Zhu H."/>
            <person name="Hu X."/>
            <person name="Ji K."/>
            <person name="Xiang X."/>
            <person name="Song Q."/>
            <person name="Yuan D."/>
            <person name="Jin S."/>
            <person name="Zhang L."/>
        </authorList>
    </citation>
    <scope>NUCLEOTIDE SEQUENCE [LARGE SCALE GENOMIC DNA]</scope>
    <source>
        <strain evidence="1">SQ_2022a</strain>
    </source>
</reference>
<organism evidence="1 2">
    <name type="scientific">Camellia lanceoleosa</name>
    <dbReference type="NCBI Taxonomy" id="1840588"/>
    <lineage>
        <taxon>Eukaryota</taxon>
        <taxon>Viridiplantae</taxon>
        <taxon>Streptophyta</taxon>
        <taxon>Embryophyta</taxon>
        <taxon>Tracheophyta</taxon>
        <taxon>Spermatophyta</taxon>
        <taxon>Magnoliopsida</taxon>
        <taxon>eudicotyledons</taxon>
        <taxon>Gunneridae</taxon>
        <taxon>Pentapetalae</taxon>
        <taxon>asterids</taxon>
        <taxon>Ericales</taxon>
        <taxon>Theaceae</taxon>
        <taxon>Camellia</taxon>
    </lineage>
</organism>
<keyword evidence="1" id="KW-0418">Kinase</keyword>
<protein>
    <submittedName>
        <fullName evidence="1">Inactive protein kinase</fullName>
    </submittedName>
</protein>
<sequence>MWLRICIRCVDVCGVGDCIIDLAAFSPASWKCSEEYFSQQIKSRDPLKTGFPTVWALRLVRQLLVWDPHPYFQPQPKG</sequence>
<evidence type="ECO:0000313" key="2">
    <source>
        <dbReference type="Proteomes" id="UP001060215"/>
    </source>
</evidence>
<name>A0ACC0G2H4_9ERIC</name>
<keyword evidence="1" id="KW-0808">Transferase</keyword>
<dbReference type="EMBL" id="CM045769">
    <property type="protein sequence ID" value="KAI7995323.1"/>
    <property type="molecule type" value="Genomic_DNA"/>
</dbReference>